<name>A0A8W8MN25_MAGGI</name>
<evidence type="ECO:0000313" key="3">
    <source>
        <dbReference type="Proteomes" id="UP000005408"/>
    </source>
</evidence>
<dbReference type="AlphaFoldDB" id="A0A8W8MN25"/>
<feature type="transmembrane region" description="Helical" evidence="1">
    <location>
        <begin position="72"/>
        <end position="92"/>
    </location>
</feature>
<evidence type="ECO:0000256" key="1">
    <source>
        <dbReference type="SAM" id="Phobius"/>
    </source>
</evidence>
<sequence length="174" mass="19553">MTVTNSDYVVLYRNSTTCCSGNLSIIYNREVRSPKVTRKGPLSEHFITAVFHPTSNSTEILKSPDTLITYKMIIVLGCAPLLVILGVCSLFYRHYRKTKSVLEQKDPDNYEDAINATEESQMTTLVGGRFLTMTNNYLDLQRTSFSPTPPSIQCQSKEYENITANAKQGNPTHC</sequence>
<dbReference type="Proteomes" id="UP000005408">
    <property type="component" value="Unassembled WGS sequence"/>
</dbReference>
<accession>A0A8W8MN25</accession>
<evidence type="ECO:0000313" key="2">
    <source>
        <dbReference type="EnsemblMetazoa" id="G35137.1:cds"/>
    </source>
</evidence>
<keyword evidence="1" id="KW-0472">Membrane</keyword>
<proteinExistence type="predicted"/>
<keyword evidence="3" id="KW-1185">Reference proteome</keyword>
<protein>
    <submittedName>
        <fullName evidence="2">Uncharacterized protein</fullName>
    </submittedName>
</protein>
<organism evidence="2 3">
    <name type="scientific">Magallana gigas</name>
    <name type="common">Pacific oyster</name>
    <name type="synonym">Crassostrea gigas</name>
    <dbReference type="NCBI Taxonomy" id="29159"/>
    <lineage>
        <taxon>Eukaryota</taxon>
        <taxon>Metazoa</taxon>
        <taxon>Spiralia</taxon>
        <taxon>Lophotrochozoa</taxon>
        <taxon>Mollusca</taxon>
        <taxon>Bivalvia</taxon>
        <taxon>Autobranchia</taxon>
        <taxon>Pteriomorphia</taxon>
        <taxon>Ostreida</taxon>
        <taxon>Ostreoidea</taxon>
        <taxon>Ostreidae</taxon>
        <taxon>Magallana</taxon>
    </lineage>
</organism>
<keyword evidence="1" id="KW-0812">Transmembrane</keyword>
<keyword evidence="1" id="KW-1133">Transmembrane helix</keyword>
<dbReference type="EnsemblMetazoa" id="G35137.1">
    <property type="protein sequence ID" value="G35137.1:cds"/>
    <property type="gene ID" value="G35137"/>
</dbReference>
<reference evidence="2" key="1">
    <citation type="submission" date="2022-08" db="UniProtKB">
        <authorList>
            <consortium name="EnsemblMetazoa"/>
        </authorList>
    </citation>
    <scope>IDENTIFICATION</scope>
    <source>
        <strain evidence="2">05x7-T-G4-1.051#20</strain>
    </source>
</reference>